<dbReference type="InterPro" id="IPR000182">
    <property type="entry name" value="GNAT_dom"/>
</dbReference>
<reference evidence="2 3" key="1">
    <citation type="submission" date="2014-07" db="EMBL/GenBank/DDBJ databases">
        <title>Draft genome of Clostridium sulfidigenes 113A isolated from sediments associated with methane hydrate from Krishna Godavari basin.</title>
        <authorList>
            <person name="Honkalas V.S."/>
            <person name="Dabir A.P."/>
            <person name="Arora P."/>
            <person name="Dhakephalkar P.K."/>
        </authorList>
    </citation>
    <scope>NUCLEOTIDE SEQUENCE [LARGE SCALE GENOMIC DNA]</scope>
    <source>
        <strain evidence="2 3">113A</strain>
    </source>
</reference>
<dbReference type="Proteomes" id="UP000028542">
    <property type="component" value="Unassembled WGS sequence"/>
</dbReference>
<evidence type="ECO:0000313" key="3">
    <source>
        <dbReference type="Proteomes" id="UP000028542"/>
    </source>
</evidence>
<dbReference type="EMBL" id="JPMD01000032">
    <property type="protein sequence ID" value="KEZ85631.1"/>
    <property type="molecule type" value="Genomic_DNA"/>
</dbReference>
<dbReference type="SUPFAM" id="SSF55729">
    <property type="entry name" value="Acyl-CoA N-acyltransferases (Nat)"/>
    <property type="match status" value="1"/>
</dbReference>
<sequence length="145" mass="16943">MGIMLKQVTKENWYECNNLEVYKEQEGIVAPNYNSIILSLLYENWNAKCIYEDDILIGLLLYGIEEDTSKPMLLRFMIDKKFQGKGLGKKAMLKLLDLIKVEYSNIKFYTTVSPQNISAKKLYESVGFEYTDEIMWDENVMVVQL</sequence>
<gene>
    <name evidence="2" type="ORF">IO99_13215</name>
</gene>
<dbReference type="PROSITE" id="PS51186">
    <property type="entry name" value="GNAT"/>
    <property type="match status" value="1"/>
</dbReference>
<dbReference type="eggNOG" id="COG0456">
    <property type="taxonomic scope" value="Bacteria"/>
</dbReference>
<evidence type="ECO:0000313" key="2">
    <source>
        <dbReference type="EMBL" id="KEZ85631.1"/>
    </source>
</evidence>
<dbReference type="RefSeq" id="WP_035133984.1">
    <property type="nucleotide sequence ID" value="NZ_JPMD01000032.1"/>
</dbReference>
<accession>A0A084J9J7</accession>
<dbReference type="GO" id="GO:0016747">
    <property type="term" value="F:acyltransferase activity, transferring groups other than amino-acyl groups"/>
    <property type="evidence" value="ECO:0007669"/>
    <property type="project" value="InterPro"/>
</dbReference>
<organism evidence="2 3">
    <name type="scientific">Clostridium sulfidigenes</name>
    <dbReference type="NCBI Taxonomy" id="318464"/>
    <lineage>
        <taxon>Bacteria</taxon>
        <taxon>Bacillati</taxon>
        <taxon>Bacillota</taxon>
        <taxon>Clostridia</taxon>
        <taxon>Eubacteriales</taxon>
        <taxon>Clostridiaceae</taxon>
        <taxon>Clostridium</taxon>
    </lineage>
</organism>
<comment type="caution">
    <text evidence="2">The sequence shown here is derived from an EMBL/GenBank/DDBJ whole genome shotgun (WGS) entry which is preliminary data.</text>
</comment>
<evidence type="ECO:0000259" key="1">
    <source>
        <dbReference type="PROSITE" id="PS51186"/>
    </source>
</evidence>
<proteinExistence type="predicted"/>
<feature type="domain" description="N-acetyltransferase" evidence="1">
    <location>
        <begin position="3"/>
        <end position="145"/>
    </location>
</feature>
<dbReference type="InterPro" id="IPR016181">
    <property type="entry name" value="Acyl_CoA_acyltransferase"/>
</dbReference>
<dbReference type="AlphaFoldDB" id="A0A084J9J7"/>
<dbReference type="STRING" id="318464.IO99_13215"/>
<dbReference type="Pfam" id="PF00583">
    <property type="entry name" value="Acetyltransf_1"/>
    <property type="match status" value="1"/>
</dbReference>
<protein>
    <recommendedName>
        <fullName evidence="1">N-acetyltransferase domain-containing protein</fullName>
    </recommendedName>
</protein>
<keyword evidence="3" id="KW-1185">Reference proteome</keyword>
<dbReference type="Gene3D" id="3.40.630.30">
    <property type="match status" value="1"/>
</dbReference>
<dbReference type="CDD" id="cd04301">
    <property type="entry name" value="NAT_SF"/>
    <property type="match status" value="1"/>
</dbReference>
<name>A0A084J9J7_9CLOT</name>